<dbReference type="EMBL" id="JACHFD010000009">
    <property type="protein sequence ID" value="MBB5351868.1"/>
    <property type="molecule type" value="Genomic_DNA"/>
</dbReference>
<gene>
    <name evidence="1" type="ORF">HNR46_002107</name>
</gene>
<proteinExistence type="predicted"/>
<reference evidence="1 2" key="1">
    <citation type="submission" date="2020-08" db="EMBL/GenBank/DDBJ databases">
        <title>Genomic Encyclopedia of Type Strains, Phase IV (KMG-IV): sequencing the most valuable type-strain genomes for metagenomic binning, comparative biology and taxonomic classification.</title>
        <authorList>
            <person name="Goeker M."/>
        </authorList>
    </citation>
    <scope>NUCLEOTIDE SEQUENCE [LARGE SCALE GENOMIC DNA]</scope>
    <source>
        <strain evidence="1 2">YC6886</strain>
    </source>
</reference>
<name>A0A840VB11_9BACT</name>
<protein>
    <submittedName>
        <fullName evidence="1">Uncharacterized protein</fullName>
    </submittedName>
</protein>
<comment type="caution">
    <text evidence="1">The sequence shown here is derived from an EMBL/GenBank/DDBJ whole genome shotgun (WGS) entry which is preliminary data.</text>
</comment>
<evidence type="ECO:0000313" key="1">
    <source>
        <dbReference type="EMBL" id="MBB5351868.1"/>
    </source>
</evidence>
<dbReference type="Proteomes" id="UP000557717">
    <property type="component" value="Unassembled WGS sequence"/>
</dbReference>
<accession>A0A840VB11</accession>
<organism evidence="1 2">
    <name type="scientific">Haloferula luteola</name>
    <dbReference type="NCBI Taxonomy" id="595692"/>
    <lineage>
        <taxon>Bacteria</taxon>
        <taxon>Pseudomonadati</taxon>
        <taxon>Verrucomicrobiota</taxon>
        <taxon>Verrucomicrobiia</taxon>
        <taxon>Verrucomicrobiales</taxon>
        <taxon>Verrucomicrobiaceae</taxon>
        <taxon>Haloferula</taxon>
    </lineage>
</organism>
<evidence type="ECO:0000313" key="2">
    <source>
        <dbReference type="Proteomes" id="UP000557717"/>
    </source>
</evidence>
<keyword evidence="2" id="KW-1185">Reference proteome</keyword>
<sequence>MSGQFEMIARLFEKEFPKSGQAALGEETFPLGPISMDLRRHQTAGAQRYLSVTAPSLALVVNFANFARTPRV</sequence>
<dbReference type="AlphaFoldDB" id="A0A840VB11"/>